<proteinExistence type="predicted"/>
<accession>A0A0R2LF90</accession>
<dbReference type="EMBL" id="JQCF01000020">
    <property type="protein sequence ID" value="KRN98678.1"/>
    <property type="molecule type" value="Genomic_DNA"/>
</dbReference>
<dbReference type="Proteomes" id="UP000051006">
    <property type="component" value="Unassembled WGS sequence"/>
</dbReference>
<sequence>MNRKHIALLTGLTLLTGSLSNNVEWLRNSITQNVTAAQTVTNLKSNQKYPDISKKLDLISMEQYTSDNLFMNVTLKKFYIKDSAIDSAGNCHLLLVPVKSSNQYFLLITKSNRTLKNNRLITVQGFLNGKNKINNTQIMAGLSKKYLNKTAVSITADKIAIY</sequence>
<dbReference type="PATRIC" id="fig|993692.3.peg.1114"/>
<evidence type="ECO:0000313" key="1">
    <source>
        <dbReference type="EMBL" id="KRN98678.1"/>
    </source>
</evidence>
<dbReference type="OrthoDB" id="2322731at2"/>
<organism evidence="1 2">
    <name type="scientific">Companilactobacillus kimchiensis</name>
    <dbReference type="NCBI Taxonomy" id="993692"/>
    <lineage>
        <taxon>Bacteria</taxon>
        <taxon>Bacillati</taxon>
        <taxon>Bacillota</taxon>
        <taxon>Bacilli</taxon>
        <taxon>Lactobacillales</taxon>
        <taxon>Lactobacillaceae</taxon>
        <taxon>Companilactobacillus</taxon>
    </lineage>
</organism>
<name>A0A0R2LF90_9LACO</name>
<dbReference type="RefSeq" id="WP_057881277.1">
    <property type="nucleotide sequence ID" value="NZ_JQCF01000020.1"/>
</dbReference>
<comment type="caution">
    <text evidence="1">The sequence shown here is derived from an EMBL/GenBank/DDBJ whole genome shotgun (WGS) entry which is preliminary data.</text>
</comment>
<protein>
    <submittedName>
        <fullName evidence="1">Uncharacterized protein</fullName>
    </submittedName>
</protein>
<keyword evidence="2" id="KW-1185">Reference proteome</keyword>
<reference evidence="1 2" key="1">
    <citation type="journal article" date="2015" name="Genome Announc.">
        <title>Expanding the biotechnology potential of lactobacilli through comparative genomics of 213 strains and associated genera.</title>
        <authorList>
            <person name="Sun Z."/>
            <person name="Harris H.M."/>
            <person name="McCann A."/>
            <person name="Guo C."/>
            <person name="Argimon S."/>
            <person name="Zhang W."/>
            <person name="Yang X."/>
            <person name="Jeffery I.B."/>
            <person name="Cooney J.C."/>
            <person name="Kagawa T.F."/>
            <person name="Liu W."/>
            <person name="Song Y."/>
            <person name="Salvetti E."/>
            <person name="Wrobel A."/>
            <person name="Rasinkangas P."/>
            <person name="Parkhill J."/>
            <person name="Rea M.C."/>
            <person name="O'Sullivan O."/>
            <person name="Ritari J."/>
            <person name="Douillard F.P."/>
            <person name="Paul Ross R."/>
            <person name="Yang R."/>
            <person name="Briner A.E."/>
            <person name="Felis G.E."/>
            <person name="de Vos W.M."/>
            <person name="Barrangou R."/>
            <person name="Klaenhammer T.R."/>
            <person name="Caufield P.W."/>
            <person name="Cui Y."/>
            <person name="Zhang H."/>
            <person name="O'Toole P.W."/>
        </authorList>
    </citation>
    <scope>NUCLEOTIDE SEQUENCE [LARGE SCALE GENOMIC DNA]</scope>
    <source>
        <strain evidence="1 2">DSM 24716</strain>
    </source>
</reference>
<dbReference type="AlphaFoldDB" id="A0A0R2LF90"/>
<gene>
    <name evidence="1" type="ORF">IV57_GL001098</name>
</gene>
<evidence type="ECO:0000313" key="2">
    <source>
        <dbReference type="Proteomes" id="UP000051006"/>
    </source>
</evidence>